<comment type="similarity">
    <text evidence="1">Belongs to the FGGY kinase family.</text>
</comment>
<keyword evidence="3" id="KW-0418">Kinase</keyword>
<gene>
    <name evidence="6" type="ORF">DXC51_05900</name>
</gene>
<protein>
    <recommendedName>
        <fullName evidence="8">Carbohydrate kinase</fullName>
    </recommendedName>
</protein>
<dbReference type="InterPro" id="IPR043129">
    <property type="entry name" value="ATPase_NBD"/>
</dbReference>
<evidence type="ECO:0000256" key="1">
    <source>
        <dbReference type="ARBA" id="ARBA00009156"/>
    </source>
</evidence>
<dbReference type="PIRSF" id="PIRSF000538">
    <property type="entry name" value="GlpK"/>
    <property type="match status" value="1"/>
</dbReference>
<keyword evidence="7" id="KW-1185">Reference proteome</keyword>
<dbReference type="InterPro" id="IPR050406">
    <property type="entry name" value="FGGY_Carb_Kinase"/>
</dbReference>
<dbReference type="Pfam" id="PF00370">
    <property type="entry name" value="FGGY_N"/>
    <property type="match status" value="1"/>
</dbReference>
<dbReference type="GO" id="GO:0005975">
    <property type="term" value="P:carbohydrate metabolic process"/>
    <property type="evidence" value="ECO:0007669"/>
    <property type="project" value="InterPro"/>
</dbReference>
<dbReference type="InterPro" id="IPR018484">
    <property type="entry name" value="FGGY_N"/>
</dbReference>
<sequence>MGASLEKTLLLAVDLGTSFIKSGIYDISGNCIACEVKKTASLQPETGIFVQKGEALFETALTCMSEAVRKVPEGLGRVEAISFTGQMAGVMGIDREWKDVTGWSCSLDTRYVPYARKQLEKYGSDFLAIGGTNAPLMAPKIEWFQNVFPVESGKIVKYLMLNGYCLGRLGGVRPEEAVIDVSMITWSGLADVNTGNWASDICRELEVEEKLPKIVTSTQVCGFLEKNMAKILGLTAGIPLIAGAGDKIAGCVGASVTETGDMIFEAASYGGFSCIVNDYRPDTNSGNYDGLIMADGCKRVAHKYIPGSGITLKWFLDNFTNPEDISGFQAMDEKAGKVSPGCDGLMAVGLLGGSAMPFNGDMKGMWIGHDWTHRKEHFYRALLESFSFELALTIDSIERNYPEYQKKACKLIGGGARSELWAQILADVTGRTFQTVDREDNALWGTAILAGKGLGIFEKEDKIAARCIQTKKEFRPDEERFLFYQPLKERYRVLRNKMYNMFLL</sequence>
<dbReference type="Pfam" id="PF02782">
    <property type="entry name" value="FGGY_C"/>
    <property type="match status" value="1"/>
</dbReference>
<dbReference type="SUPFAM" id="SSF53067">
    <property type="entry name" value="Actin-like ATPase domain"/>
    <property type="match status" value="2"/>
</dbReference>
<name>A0A3E3I8Z0_9FIRM</name>
<dbReference type="PANTHER" id="PTHR43095">
    <property type="entry name" value="SUGAR KINASE"/>
    <property type="match status" value="1"/>
</dbReference>
<dbReference type="EMBL" id="QVLV01000003">
    <property type="protein sequence ID" value="RGE63487.1"/>
    <property type="molecule type" value="Genomic_DNA"/>
</dbReference>
<dbReference type="Proteomes" id="UP000260812">
    <property type="component" value="Unassembled WGS sequence"/>
</dbReference>
<evidence type="ECO:0000256" key="3">
    <source>
        <dbReference type="ARBA" id="ARBA00022777"/>
    </source>
</evidence>
<evidence type="ECO:0000313" key="6">
    <source>
        <dbReference type="EMBL" id="RGE63487.1"/>
    </source>
</evidence>
<dbReference type="CDD" id="cd00366">
    <property type="entry name" value="ASKHA_NBD_FGGY"/>
    <property type="match status" value="1"/>
</dbReference>
<feature type="domain" description="Carbohydrate kinase FGGY C-terminal" evidence="5">
    <location>
        <begin position="308"/>
        <end position="451"/>
    </location>
</feature>
<evidence type="ECO:0000256" key="2">
    <source>
        <dbReference type="ARBA" id="ARBA00022679"/>
    </source>
</evidence>
<dbReference type="InterPro" id="IPR000577">
    <property type="entry name" value="Carb_kinase_FGGY"/>
</dbReference>
<dbReference type="AlphaFoldDB" id="A0A3E3I8Z0"/>
<comment type="caution">
    <text evidence="6">The sequence shown here is derived from an EMBL/GenBank/DDBJ whole genome shotgun (WGS) entry which is preliminary data.</text>
</comment>
<evidence type="ECO:0000259" key="4">
    <source>
        <dbReference type="Pfam" id="PF00370"/>
    </source>
</evidence>
<accession>A0A3E3I8Z0</accession>
<proteinExistence type="inferred from homology"/>
<evidence type="ECO:0000259" key="5">
    <source>
        <dbReference type="Pfam" id="PF02782"/>
    </source>
</evidence>
<organism evidence="6 7">
    <name type="scientific">Eisenbergiella massiliensis</name>
    <dbReference type="NCBI Taxonomy" id="1720294"/>
    <lineage>
        <taxon>Bacteria</taxon>
        <taxon>Bacillati</taxon>
        <taxon>Bacillota</taxon>
        <taxon>Clostridia</taxon>
        <taxon>Lachnospirales</taxon>
        <taxon>Lachnospiraceae</taxon>
        <taxon>Eisenbergiella</taxon>
    </lineage>
</organism>
<dbReference type="InterPro" id="IPR018485">
    <property type="entry name" value="FGGY_C"/>
</dbReference>
<keyword evidence="2" id="KW-0808">Transferase</keyword>
<reference evidence="6" key="1">
    <citation type="submission" date="2018-08" db="EMBL/GenBank/DDBJ databases">
        <title>A genome reference for cultivated species of the human gut microbiota.</title>
        <authorList>
            <person name="Zou Y."/>
            <person name="Xue W."/>
            <person name="Luo G."/>
        </authorList>
    </citation>
    <scope>NUCLEOTIDE SEQUENCE [LARGE SCALE GENOMIC DNA]</scope>
    <source>
        <strain evidence="6">TF05-5AC</strain>
    </source>
</reference>
<feature type="domain" description="Carbohydrate kinase FGGY N-terminal" evidence="4">
    <location>
        <begin position="10"/>
        <end position="253"/>
    </location>
</feature>
<evidence type="ECO:0008006" key="8">
    <source>
        <dbReference type="Google" id="ProtNLM"/>
    </source>
</evidence>
<dbReference type="Gene3D" id="3.30.420.40">
    <property type="match status" value="2"/>
</dbReference>
<evidence type="ECO:0000313" key="7">
    <source>
        <dbReference type="Proteomes" id="UP000260812"/>
    </source>
</evidence>
<dbReference type="GO" id="GO:0016301">
    <property type="term" value="F:kinase activity"/>
    <property type="evidence" value="ECO:0007669"/>
    <property type="project" value="UniProtKB-KW"/>
</dbReference>
<dbReference type="PANTHER" id="PTHR43095:SF2">
    <property type="entry name" value="GLUCONOKINASE"/>
    <property type="match status" value="1"/>
</dbReference>